<keyword evidence="9" id="KW-0812">Transmembrane</keyword>
<sequence>MGQFTKQIFSSCLGSLAALFFLLILGTGGLLTLLFVSAGQNTGPSVEDQSMLVFDLSTTIKDTQPASTLAQALQETGTTLTLRQVLESIEKAKEDQRISGIFLYGKGGIDESGYATLSEIRQALEQFKKSGKKIIAYDVEWSEKEYYLGSVADQIFINPMGGVEFNGLSVQPLFYAGALDKYGVGVQVVRVGSFKSAVEPYTRQNMSPENRLQIRTLLDNLWGDFITKVSTSRKIERTTLQAIADNIGILNPQTAKQVGLVDEVAYFDEVLAELQKMTGESKEEGQSFRQVGIDSYGSGVFTSVTDKNSTNKIAILYAEGTIVDGAGDATEVGGDRYARELRKIREDDQIKAVILRVNSPGGSATASEVILREINRLSKEKPVIVSMGDVAASGGYWISTGGKRIFAEKSTITGSIGVFGILFNLQKIGNNNGLTWDSVKTGQLADLRTNVRPKTEKELKIYQDFVNQIYSLFIDKVSQSRNLPPNKVKEIAQGRVWSGQEALKIGLVDEIGGLEAAIQYAIKTAKLDQDWSLAEYPNRRSWEEKLIERLFSTEITDLSSSSAQLTQDLLKLKEELIIFQSFNDPKGIYTRLPFYLRIQ</sequence>
<comment type="similarity">
    <text evidence="2 7">Belongs to the peptidase S49 family.</text>
</comment>
<reference evidence="11 12" key="2">
    <citation type="submission" date="2018-03" db="EMBL/GenBank/DDBJ databases">
        <authorList>
            <person name="Keele B.F."/>
        </authorList>
    </citation>
    <scope>NUCLEOTIDE SEQUENCE [LARGE SCALE GENOMIC DNA]</scope>
    <source>
        <strain evidence="11 12">CCALA 016</strain>
    </source>
</reference>
<name>A0A2T1LWK2_9CHRO</name>
<dbReference type="InterPro" id="IPR047217">
    <property type="entry name" value="S49_SppA_67K_type_N"/>
</dbReference>
<feature type="active site" description="Proton donor/acceptor" evidence="8">
    <location>
        <position position="195"/>
    </location>
</feature>
<evidence type="ECO:0000256" key="8">
    <source>
        <dbReference type="PIRSR" id="PIRSR001217-1"/>
    </source>
</evidence>
<keyword evidence="6 7" id="KW-0472">Membrane</keyword>
<dbReference type="GO" id="GO:0005886">
    <property type="term" value="C:plasma membrane"/>
    <property type="evidence" value="ECO:0007669"/>
    <property type="project" value="UniProtKB-SubCell"/>
</dbReference>
<evidence type="ECO:0000313" key="11">
    <source>
        <dbReference type="EMBL" id="PSF36203.1"/>
    </source>
</evidence>
<dbReference type="CDD" id="cd07023">
    <property type="entry name" value="S49_Sppa_N_C"/>
    <property type="match status" value="1"/>
</dbReference>
<feature type="transmembrane region" description="Helical" evidence="9">
    <location>
        <begin position="12"/>
        <end position="36"/>
    </location>
</feature>
<evidence type="ECO:0000256" key="3">
    <source>
        <dbReference type="ARBA" id="ARBA00022670"/>
    </source>
</evidence>
<dbReference type="GO" id="GO:0006465">
    <property type="term" value="P:signal peptide processing"/>
    <property type="evidence" value="ECO:0007669"/>
    <property type="project" value="InterPro"/>
</dbReference>
<dbReference type="OrthoDB" id="9764363at2"/>
<dbReference type="PANTHER" id="PTHR33209:SF1">
    <property type="entry name" value="PEPTIDASE S49 DOMAIN-CONTAINING PROTEIN"/>
    <property type="match status" value="1"/>
</dbReference>
<evidence type="ECO:0000256" key="9">
    <source>
        <dbReference type="SAM" id="Phobius"/>
    </source>
</evidence>
<keyword evidence="4 7" id="KW-0378">Hydrolase</keyword>
<keyword evidence="7" id="KW-0997">Cell inner membrane</keyword>
<dbReference type="RefSeq" id="WP_106457598.1">
    <property type="nucleotide sequence ID" value="NZ_PXOH01000015.1"/>
</dbReference>
<proteinExistence type="inferred from homology"/>
<comment type="subcellular location">
    <subcellularLocation>
        <location evidence="7">Cell inner membrane</location>
    </subcellularLocation>
    <subcellularLocation>
        <location evidence="1">Membrane</location>
    </subcellularLocation>
</comment>
<evidence type="ECO:0000256" key="6">
    <source>
        <dbReference type="ARBA" id="ARBA00023136"/>
    </source>
</evidence>
<evidence type="ECO:0000259" key="10">
    <source>
        <dbReference type="Pfam" id="PF01343"/>
    </source>
</evidence>
<dbReference type="AlphaFoldDB" id="A0A2T1LWK2"/>
<dbReference type="PIRSF" id="PIRSF001217">
    <property type="entry name" value="Protease_4_SppA"/>
    <property type="match status" value="1"/>
</dbReference>
<feature type="domain" description="Peptidase S49" evidence="10">
    <location>
        <begin position="376"/>
        <end position="527"/>
    </location>
</feature>
<comment type="caution">
    <text evidence="11">The sequence shown here is derived from an EMBL/GenBank/DDBJ whole genome shotgun (WGS) entry which is preliminary data.</text>
</comment>
<dbReference type="Proteomes" id="UP000239001">
    <property type="component" value="Unassembled WGS sequence"/>
</dbReference>
<keyword evidence="9" id="KW-1133">Transmembrane helix</keyword>
<dbReference type="InterPro" id="IPR004635">
    <property type="entry name" value="Pept_S49_SppA"/>
</dbReference>
<keyword evidence="7" id="KW-1003">Cell membrane</keyword>
<evidence type="ECO:0000256" key="4">
    <source>
        <dbReference type="ARBA" id="ARBA00022801"/>
    </source>
</evidence>
<reference evidence="11 12" key="1">
    <citation type="submission" date="2018-03" db="EMBL/GenBank/DDBJ databases">
        <title>The ancient ancestry and fast evolution of plastids.</title>
        <authorList>
            <person name="Moore K.R."/>
            <person name="Magnabosco C."/>
            <person name="Momper L."/>
            <person name="Gold D.A."/>
            <person name="Bosak T."/>
            <person name="Fournier G.P."/>
        </authorList>
    </citation>
    <scope>NUCLEOTIDE SEQUENCE [LARGE SCALE GENOMIC DNA]</scope>
    <source>
        <strain evidence="11 12">CCALA 016</strain>
    </source>
</reference>
<feature type="active site" description="Nucleophile" evidence="8">
    <location>
        <position position="393"/>
    </location>
</feature>
<dbReference type="Pfam" id="PF01343">
    <property type="entry name" value="Peptidase_S49"/>
    <property type="match status" value="2"/>
</dbReference>
<feature type="domain" description="Peptidase S49" evidence="10">
    <location>
        <begin position="127"/>
        <end position="276"/>
    </location>
</feature>
<dbReference type="GO" id="GO:0004252">
    <property type="term" value="F:serine-type endopeptidase activity"/>
    <property type="evidence" value="ECO:0007669"/>
    <property type="project" value="InterPro"/>
</dbReference>
<keyword evidence="3 7" id="KW-0645">Protease</keyword>
<protein>
    <recommendedName>
        <fullName evidence="7">Protease 4</fullName>
        <ecNumber evidence="7">3.4.21.-</ecNumber>
    </recommendedName>
    <alternativeName>
        <fullName evidence="7">Endopeptidase IV</fullName>
    </alternativeName>
    <alternativeName>
        <fullName evidence="7">Protease IV</fullName>
    </alternativeName>
    <alternativeName>
        <fullName evidence="7">Signal peptide peptidase</fullName>
    </alternativeName>
</protein>
<organism evidence="11 12">
    <name type="scientific">Aphanothece hegewaldii CCALA 016</name>
    <dbReference type="NCBI Taxonomy" id="2107694"/>
    <lineage>
        <taxon>Bacteria</taxon>
        <taxon>Bacillati</taxon>
        <taxon>Cyanobacteriota</taxon>
        <taxon>Cyanophyceae</taxon>
        <taxon>Oscillatoriophycideae</taxon>
        <taxon>Chroococcales</taxon>
        <taxon>Aphanothecaceae</taxon>
        <taxon>Aphanothece</taxon>
    </lineage>
</organism>
<dbReference type="PANTHER" id="PTHR33209">
    <property type="entry name" value="PROTEASE 4"/>
    <property type="match status" value="1"/>
</dbReference>
<dbReference type="EMBL" id="PXOH01000015">
    <property type="protein sequence ID" value="PSF36203.1"/>
    <property type="molecule type" value="Genomic_DNA"/>
</dbReference>
<dbReference type="Gene3D" id="3.90.226.10">
    <property type="entry name" value="2-enoyl-CoA Hydratase, Chain A, domain 1"/>
    <property type="match status" value="4"/>
</dbReference>
<dbReference type="InterPro" id="IPR004634">
    <property type="entry name" value="Pept_S49_pIV"/>
</dbReference>
<dbReference type="NCBIfam" id="TIGR00706">
    <property type="entry name" value="SppA_dom"/>
    <property type="match status" value="1"/>
</dbReference>
<dbReference type="InterPro" id="IPR001907">
    <property type="entry name" value="ClpP"/>
</dbReference>
<dbReference type="CDD" id="cd07018">
    <property type="entry name" value="S49_SppA_67K_type"/>
    <property type="match status" value="1"/>
</dbReference>
<evidence type="ECO:0000256" key="1">
    <source>
        <dbReference type="ARBA" id="ARBA00004370"/>
    </source>
</evidence>
<dbReference type="PRINTS" id="PR00127">
    <property type="entry name" value="CLPPROTEASEP"/>
</dbReference>
<dbReference type="EC" id="3.4.21.-" evidence="7"/>
<evidence type="ECO:0000256" key="2">
    <source>
        <dbReference type="ARBA" id="ARBA00008683"/>
    </source>
</evidence>
<gene>
    <name evidence="11" type="primary">sppA</name>
    <name evidence="11" type="ORF">C7H19_14500</name>
</gene>
<dbReference type="InterPro" id="IPR047272">
    <property type="entry name" value="S49_SppA_C"/>
</dbReference>
<dbReference type="NCBIfam" id="TIGR00705">
    <property type="entry name" value="SppA_67K"/>
    <property type="match status" value="1"/>
</dbReference>
<evidence type="ECO:0000256" key="5">
    <source>
        <dbReference type="ARBA" id="ARBA00022825"/>
    </source>
</evidence>
<dbReference type="GO" id="GO:0004176">
    <property type="term" value="F:ATP-dependent peptidase activity"/>
    <property type="evidence" value="ECO:0007669"/>
    <property type="project" value="InterPro"/>
</dbReference>
<accession>A0A2T1LWK2</accession>
<dbReference type="SUPFAM" id="SSF52096">
    <property type="entry name" value="ClpP/crotonase"/>
    <property type="match status" value="2"/>
</dbReference>
<keyword evidence="5" id="KW-0720">Serine protease</keyword>
<dbReference type="InterPro" id="IPR029045">
    <property type="entry name" value="ClpP/crotonase-like_dom_sf"/>
</dbReference>
<dbReference type="InterPro" id="IPR002142">
    <property type="entry name" value="Peptidase_S49"/>
</dbReference>
<evidence type="ECO:0000256" key="7">
    <source>
        <dbReference type="PIRNR" id="PIRNR001217"/>
    </source>
</evidence>
<keyword evidence="12" id="KW-1185">Reference proteome</keyword>
<evidence type="ECO:0000313" key="12">
    <source>
        <dbReference type="Proteomes" id="UP000239001"/>
    </source>
</evidence>